<proteinExistence type="predicted"/>
<accession>M8BUK6</accession>
<dbReference type="AlphaFoldDB" id="M8BUK6"/>
<protein>
    <submittedName>
        <fullName evidence="1">Uncharacterized protein</fullName>
    </submittedName>
</protein>
<name>M8BUK6_AEGTA</name>
<reference evidence="1" key="1">
    <citation type="submission" date="2015-06" db="UniProtKB">
        <authorList>
            <consortium name="EnsemblPlants"/>
        </authorList>
    </citation>
    <scope>IDENTIFICATION</scope>
</reference>
<organism evidence="1">
    <name type="scientific">Aegilops tauschii</name>
    <name type="common">Tausch's goatgrass</name>
    <name type="synonym">Aegilops squarrosa</name>
    <dbReference type="NCBI Taxonomy" id="37682"/>
    <lineage>
        <taxon>Eukaryota</taxon>
        <taxon>Viridiplantae</taxon>
        <taxon>Streptophyta</taxon>
        <taxon>Embryophyta</taxon>
        <taxon>Tracheophyta</taxon>
        <taxon>Spermatophyta</taxon>
        <taxon>Magnoliopsida</taxon>
        <taxon>Liliopsida</taxon>
        <taxon>Poales</taxon>
        <taxon>Poaceae</taxon>
        <taxon>BOP clade</taxon>
        <taxon>Pooideae</taxon>
        <taxon>Triticodae</taxon>
        <taxon>Triticeae</taxon>
        <taxon>Triticinae</taxon>
        <taxon>Aegilops</taxon>
    </lineage>
</organism>
<sequence>MSSAYSKDWKKRISVASDYKKLMLSEIKFDGLLKLPKLLDVDLEYNKYLVYITDIKEKCFNVSEDRNINFYANDFEKVFGIPCGVKQIYANNEQTHVDFLKDNIGMIGDYRDSLQK</sequence>
<dbReference type="EnsemblPlants" id="EMT06617">
    <property type="protein sequence ID" value="EMT06617"/>
    <property type="gene ID" value="F775_03943"/>
</dbReference>
<evidence type="ECO:0000313" key="1">
    <source>
        <dbReference type="EnsemblPlants" id="EMT06617"/>
    </source>
</evidence>